<keyword evidence="1" id="KW-0812">Transmembrane</keyword>
<feature type="non-terminal residue" evidence="2">
    <location>
        <position position="1"/>
    </location>
</feature>
<dbReference type="Gene3D" id="2.120.10.80">
    <property type="entry name" value="Kelch-type beta propeller"/>
    <property type="match status" value="1"/>
</dbReference>
<evidence type="ECO:0000256" key="1">
    <source>
        <dbReference type="SAM" id="Phobius"/>
    </source>
</evidence>
<name>A0A381PKJ0_9ZZZZ</name>
<dbReference type="EMBL" id="UINC01000998">
    <property type="protein sequence ID" value="SUZ66958.1"/>
    <property type="molecule type" value="Genomic_DNA"/>
</dbReference>
<protein>
    <recommendedName>
        <fullName evidence="3">Galactose oxidase</fullName>
    </recommendedName>
</protein>
<keyword evidence="1" id="KW-1133">Transmembrane helix</keyword>
<evidence type="ECO:0000313" key="2">
    <source>
        <dbReference type="EMBL" id="SUZ66958.1"/>
    </source>
</evidence>
<organism evidence="2">
    <name type="scientific">marine metagenome</name>
    <dbReference type="NCBI Taxonomy" id="408172"/>
    <lineage>
        <taxon>unclassified sequences</taxon>
        <taxon>metagenomes</taxon>
        <taxon>ecological metagenomes</taxon>
    </lineage>
</organism>
<proteinExistence type="predicted"/>
<sequence>LKKCFKVFAIGIFFLPFSLCSQDIVFPNDLSSEYIFNVDLKGTPTLITKNRVFRLKNKWTYSDLEKDSVRLGQSLTKALDSFNNENFIVLNKPKEVLLALSGGGHVLSLNKNLLSRIDNSVNQRNQFQGSTFYYKDKLYMYGGYGFWTFKNYITYLDNQTGQWEVVLPKPKDIPAGRWKAIFHTFNDRLYVLGGRHNSLESSQKDVSLNDHFYFDLTSEEFKALGEINPKLPITSNIISNTTLNGKKAYFQKDRVVIFDFERDTAISYYKKGLFKNINTKKPVFEFKDTLFFIKKTAQSRALSKIPLSTVKKITPEFYQISYKKELPLGPFLAIFFVLLICWTAYKLFVFKDFLKGLVLYDENRIYFENKSALLNQKQILAIKALHLQSQLTSFELNKIISSKKFVKSHFTALRTEFIKEVNEVYKKVTNTKLDLI</sequence>
<reference evidence="2" key="1">
    <citation type="submission" date="2018-05" db="EMBL/GenBank/DDBJ databases">
        <authorList>
            <person name="Lanie J.A."/>
            <person name="Ng W.-L."/>
            <person name="Kazmierczak K.M."/>
            <person name="Andrzejewski T.M."/>
            <person name="Davidsen T.M."/>
            <person name="Wayne K.J."/>
            <person name="Tettelin H."/>
            <person name="Glass J.I."/>
            <person name="Rusch D."/>
            <person name="Podicherti R."/>
            <person name="Tsui H.-C.T."/>
            <person name="Winkler M.E."/>
        </authorList>
    </citation>
    <scope>NUCLEOTIDE SEQUENCE</scope>
</reference>
<keyword evidence="1" id="KW-0472">Membrane</keyword>
<evidence type="ECO:0008006" key="3">
    <source>
        <dbReference type="Google" id="ProtNLM"/>
    </source>
</evidence>
<dbReference type="SUPFAM" id="SSF117281">
    <property type="entry name" value="Kelch motif"/>
    <property type="match status" value="1"/>
</dbReference>
<feature type="non-terminal residue" evidence="2">
    <location>
        <position position="436"/>
    </location>
</feature>
<accession>A0A381PKJ0</accession>
<feature type="transmembrane region" description="Helical" evidence="1">
    <location>
        <begin position="326"/>
        <end position="345"/>
    </location>
</feature>
<dbReference type="InterPro" id="IPR015915">
    <property type="entry name" value="Kelch-typ_b-propeller"/>
</dbReference>
<dbReference type="AlphaFoldDB" id="A0A381PKJ0"/>
<gene>
    <name evidence="2" type="ORF">METZ01_LOCUS19812</name>
</gene>